<gene>
    <name evidence="1" type="ORF">ACFFUQ_11700</name>
</gene>
<evidence type="ECO:0000313" key="2">
    <source>
        <dbReference type="Proteomes" id="UP001589589"/>
    </source>
</evidence>
<dbReference type="EMBL" id="JBHMEX010000032">
    <property type="protein sequence ID" value="MFB9064687.1"/>
    <property type="molecule type" value="Genomic_DNA"/>
</dbReference>
<evidence type="ECO:0008006" key="3">
    <source>
        <dbReference type="Google" id="ProtNLM"/>
    </source>
</evidence>
<name>A0ABV5FMA0_9FLAO</name>
<protein>
    <recommendedName>
        <fullName evidence="3">Transposase</fullName>
    </recommendedName>
</protein>
<evidence type="ECO:0000313" key="1">
    <source>
        <dbReference type="EMBL" id="MFB9064687.1"/>
    </source>
</evidence>
<comment type="caution">
    <text evidence="1">The sequence shown here is derived from an EMBL/GenBank/DDBJ whole genome shotgun (WGS) entry which is preliminary data.</text>
</comment>
<dbReference type="Proteomes" id="UP001589589">
    <property type="component" value="Unassembled WGS sequence"/>
</dbReference>
<proteinExistence type="predicted"/>
<dbReference type="RefSeq" id="WP_290266924.1">
    <property type="nucleotide sequence ID" value="NZ_JAUFQQ010000005.1"/>
</dbReference>
<organism evidence="1 2">
    <name type="scientific">Flavobacterium branchiarum</name>
    <dbReference type="NCBI Taxonomy" id="1114870"/>
    <lineage>
        <taxon>Bacteria</taxon>
        <taxon>Pseudomonadati</taxon>
        <taxon>Bacteroidota</taxon>
        <taxon>Flavobacteriia</taxon>
        <taxon>Flavobacteriales</taxon>
        <taxon>Flavobacteriaceae</taxon>
        <taxon>Flavobacterium</taxon>
    </lineage>
</organism>
<keyword evidence="2" id="KW-1185">Reference proteome</keyword>
<reference evidence="1 2" key="1">
    <citation type="submission" date="2024-09" db="EMBL/GenBank/DDBJ databases">
        <authorList>
            <person name="Sun Q."/>
            <person name="Mori K."/>
        </authorList>
    </citation>
    <scope>NUCLEOTIDE SEQUENCE [LARGE SCALE GENOMIC DNA]</scope>
    <source>
        <strain evidence="1 2">CECT 7908</strain>
    </source>
</reference>
<sequence length="130" mass="15108">MIPQDFKSTLDLIKAFPDEQKCIDHLEALRWDGNVISPFDASSKVYVCKSNKYKCKNTGKYFNVKTDTLFDNTKMELQKWFLAIYLVTSHKKGISSLQLGRDLSITQKSAWFMLQRIKKCFGIENNNELD</sequence>
<accession>A0ABV5FMA0</accession>